<dbReference type="FunFam" id="3.20.20.100:FF:000004">
    <property type="entry name" value="Oxidoreductase, aldo/keto reductase"/>
    <property type="match status" value="1"/>
</dbReference>
<dbReference type="RefSeq" id="WP_067858056.1">
    <property type="nucleotide sequence ID" value="NZ_CP011502.1"/>
</dbReference>
<dbReference type="SUPFAM" id="SSF51430">
    <property type="entry name" value="NAD(P)-linked oxidoreductase"/>
    <property type="match status" value="1"/>
</dbReference>
<dbReference type="PANTHER" id="PTHR43364">
    <property type="entry name" value="NADH-SPECIFIC METHYLGLYOXAL REDUCTASE-RELATED"/>
    <property type="match status" value="1"/>
</dbReference>
<evidence type="ECO:0000256" key="1">
    <source>
        <dbReference type="ARBA" id="ARBA00023002"/>
    </source>
</evidence>
<dbReference type="AlphaFoldDB" id="A0A0U3T2Y9"/>
<organism evidence="3 4">
    <name type="scientific">Aeromicrobium erythreum</name>
    <dbReference type="NCBI Taxonomy" id="2041"/>
    <lineage>
        <taxon>Bacteria</taxon>
        <taxon>Bacillati</taxon>
        <taxon>Actinomycetota</taxon>
        <taxon>Actinomycetes</taxon>
        <taxon>Propionibacteriales</taxon>
        <taxon>Nocardioidaceae</taxon>
        <taxon>Aeromicrobium</taxon>
    </lineage>
</organism>
<protein>
    <submittedName>
        <fullName evidence="3">Aldo/keto reductase</fullName>
    </submittedName>
</protein>
<keyword evidence="4" id="KW-1185">Reference proteome</keyword>
<dbReference type="EMBL" id="CP011502">
    <property type="protein sequence ID" value="ALX05032.1"/>
    <property type="molecule type" value="Genomic_DNA"/>
</dbReference>
<dbReference type="Gene3D" id="3.20.20.100">
    <property type="entry name" value="NADP-dependent oxidoreductase domain"/>
    <property type="match status" value="1"/>
</dbReference>
<accession>A0A0U3T2Y9</accession>
<dbReference type="InterPro" id="IPR036812">
    <property type="entry name" value="NAD(P)_OxRdtase_dom_sf"/>
</dbReference>
<proteinExistence type="predicted"/>
<feature type="domain" description="NADP-dependent oxidoreductase" evidence="2">
    <location>
        <begin position="20"/>
        <end position="312"/>
    </location>
</feature>
<dbReference type="InterPro" id="IPR023210">
    <property type="entry name" value="NADP_OxRdtase_dom"/>
</dbReference>
<dbReference type="STRING" id="2041.AERYTH_10125"/>
<name>A0A0U3T2Y9_9ACTN</name>
<reference evidence="3 4" key="1">
    <citation type="journal article" date="1991" name="Int. J. Syst. Bacteriol.">
        <title>Description of the erythromycin-producing bacterium Arthrobacter sp. strain NRRL B-3381 as Aeromicrobium erythreum gen. nov., sp. nov.</title>
        <authorList>
            <person name="Miller E.S."/>
            <person name="Woese C.R."/>
            <person name="Brenner S."/>
        </authorList>
    </citation>
    <scope>NUCLEOTIDE SEQUENCE [LARGE SCALE GENOMIC DNA]</scope>
    <source>
        <strain evidence="3 4">AR18</strain>
    </source>
</reference>
<keyword evidence="1" id="KW-0560">Oxidoreductase</keyword>
<sequence length="325" mass="34766">MSHDLLHRPLGHSGIQVPVVGIGCNAFGTRIDAPQVQAVVDAALQRGVTFFDTADVYGFGASEELLGAALGSRRDEVVVATKFGMDMQGRNGDDGGRRGSAAYVRTAVEASLRRLGTDHLDLYQLHTPDPATPLDETLEALDALVQAGTVRAVGCSNFQSWQLVDADWRARTAGLTRFTTAQNEYSLYNRTAEVELTPACEHLDVGILPYFPLAYGLLTGKYRRGEDAPEGTRLATQSERLATADWERIDTLQSFADARGISLLELAMGGLAAQPAVSSVIAGVSRPEQVAANADAVSWQPSEDDLTELASIGRPAQSYTTFAPA</sequence>
<dbReference type="InterPro" id="IPR050523">
    <property type="entry name" value="AKR_Detox_Biosynth"/>
</dbReference>
<gene>
    <name evidence="3" type="ORF">AERYTH_10125</name>
</gene>
<dbReference type="PANTHER" id="PTHR43364:SF4">
    <property type="entry name" value="NAD(P)-LINKED OXIDOREDUCTASE SUPERFAMILY PROTEIN"/>
    <property type="match status" value="1"/>
</dbReference>
<dbReference type="Pfam" id="PF00248">
    <property type="entry name" value="Aldo_ket_red"/>
    <property type="match status" value="1"/>
</dbReference>
<dbReference type="GO" id="GO:0005829">
    <property type="term" value="C:cytosol"/>
    <property type="evidence" value="ECO:0007669"/>
    <property type="project" value="UniProtKB-ARBA"/>
</dbReference>
<dbReference type="OrthoDB" id="3664926at2"/>
<evidence type="ECO:0000259" key="2">
    <source>
        <dbReference type="Pfam" id="PF00248"/>
    </source>
</evidence>
<dbReference type="GO" id="GO:0016491">
    <property type="term" value="F:oxidoreductase activity"/>
    <property type="evidence" value="ECO:0007669"/>
    <property type="project" value="UniProtKB-KW"/>
</dbReference>
<dbReference type="Proteomes" id="UP000067689">
    <property type="component" value="Chromosome"/>
</dbReference>
<dbReference type="KEGG" id="aer:AERYTH_10125"/>
<evidence type="ECO:0000313" key="3">
    <source>
        <dbReference type="EMBL" id="ALX05032.1"/>
    </source>
</evidence>
<evidence type="ECO:0000313" key="4">
    <source>
        <dbReference type="Proteomes" id="UP000067689"/>
    </source>
</evidence>
<dbReference type="PATRIC" id="fig|2041.4.peg.2117"/>